<feature type="compositionally biased region" description="Basic and acidic residues" evidence="1">
    <location>
        <begin position="1"/>
        <end position="11"/>
    </location>
</feature>
<keyword evidence="2" id="KW-0812">Transmembrane</keyword>
<feature type="transmembrane region" description="Helical" evidence="2">
    <location>
        <begin position="157"/>
        <end position="175"/>
    </location>
</feature>
<feature type="region of interest" description="Disordered" evidence="1">
    <location>
        <begin position="123"/>
        <end position="148"/>
    </location>
</feature>
<accession>A0A5E4RSD5</accession>
<organism evidence="3 4">
    <name type="scientific">Pandoraea pneumonica</name>
    <dbReference type="NCBI Taxonomy" id="2508299"/>
    <lineage>
        <taxon>Bacteria</taxon>
        <taxon>Pseudomonadati</taxon>
        <taxon>Pseudomonadota</taxon>
        <taxon>Betaproteobacteria</taxon>
        <taxon>Burkholderiales</taxon>
        <taxon>Burkholderiaceae</taxon>
        <taxon>Pandoraea</taxon>
    </lineage>
</organism>
<evidence type="ECO:0000256" key="2">
    <source>
        <dbReference type="SAM" id="Phobius"/>
    </source>
</evidence>
<keyword evidence="2" id="KW-0472">Membrane</keyword>
<evidence type="ECO:0000313" key="3">
    <source>
        <dbReference type="EMBL" id="VVD65312.1"/>
    </source>
</evidence>
<feature type="region of interest" description="Disordered" evidence="1">
    <location>
        <begin position="1"/>
        <end position="24"/>
    </location>
</feature>
<sequence length="403" mass="43901">MPRYAEKREPPKTSAATNAHGAVQRARTPVFQLANNRPDARVQRQVQRMADKARPAVLQRKVEGADAYDAELREIIGSLTAMLDTKDVQADPQARQEITHYIKTASDVLNGDDLQAKRVLVESATTGSSGGGGSEPTHTPGASVQKKADDAAPVQRVVGLVVGVGVLLGIGYGIYRRRQQNQQRVARPPLARGVVQDIPTTRAAYGETLALGGLSTRERTNEEIQQEVIARTTHNHNVLYQQLIAEHGDQGVTDIAQLIQGVRDNEGLCPGALCHDLTRYLVQQRTQVRPRIEELSRLTGATRVVYDLNGDVPLETVLQHRPPGTSVYLGSANALSGHTFTVVGENRGRVIVADRQPANPVASLKYASTVEAEARLSRNLNPGQQGDIDREFSGQLLIRRFGH</sequence>
<name>A0A5E4RSD5_9BURK</name>
<dbReference type="Proteomes" id="UP000366945">
    <property type="component" value="Unassembled WGS sequence"/>
</dbReference>
<dbReference type="GeneID" id="300402387"/>
<dbReference type="EMBL" id="CABPSK010000001">
    <property type="protein sequence ID" value="VVD65312.1"/>
    <property type="molecule type" value="Genomic_DNA"/>
</dbReference>
<evidence type="ECO:0000313" key="4">
    <source>
        <dbReference type="Proteomes" id="UP000366945"/>
    </source>
</evidence>
<dbReference type="RefSeq" id="WP_150677744.1">
    <property type="nucleotide sequence ID" value="NZ_CABPSK010000001.1"/>
</dbReference>
<gene>
    <name evidence="3" type="ORF">PPN31114_00317</name>
</gene>
<proteinExistence type="predicted"/>
<evidence type="ECO:0000256" key="1">
    <source>
        <dbReference type="SAM" id="MobiDB-lite"/>
    </source>
</evidence>
<protein>
    <submittedName>
        <fullName evidence="3">Uncharacterized protein</fullName>
    </submittedName>
</protein>
<keyword evidence="2" id="KW-1133">Transmembrane helix</keyword>
<keyword evidence="4" id="KW-1185">Reference proteome</keyword>
<reference evidence="3 4" key="1">
    <citation type="submission" date="2019-08" db="EMBL/GenBank/DDBJ databases">
        <authorList>
            <person name="Peeters C."/>
        </authorList>
    </citation>
    <scope>NUCLEOTIDE SEQUENCE [LARGE SCALE GENOMIC DNA]</scope>
    <source>
        <strain evidence="3 4">LMG 31114</strain>
    </source>
</reference>
<dbReference type="AlphaFoldDB" id="A0A5E4RSD5"/>